<protein>
    <submittedName>
        <fullName evidence="1">Uncharacterized protein</fullName>
    </submittedName>
</protein>
<sequence>MAETLNLMLKIRMNLGAKGIILKCSYNVKNKTIKRFCASRIFEHNIRKINKIFGRSSTARKSRAKVLSAVNCKVDDFGGRPSTSFGWQENRCLNCVFGLIKEGGGSVVRVKFYLRILRIGCESNLDSFCFAPELEGWLLSKSNGDVNNGMEENARKRNATMSDVVWLLEARLKLPDLVKAFFCIMFIGVFQRISHTAMEALQVSVEVLLGKRPKLETFKYN</sequence>
<dbReference type="Proteomes" id="UP001374584">
    <property type="component" value="Unassembled WGS sequence"/>
</dbReference>
<accession>A0AAN9M551</accession>
<keyword evidence="2" id="KW-1185">Reference proteome</keyword>
<name>A0AAN9M551_PHACN</name>
<evidence type="ECO:0000313" key="1">
    <source>
        <dbReference type="EMBL" id="KAK7348046.1"/>
    </source>
</evidence>
<organism evidence="1 2">
    <name type="scientific">Phaseolus coccineus</name>
    <name type="common">Scarlet runner bean</name>
    <name type="synonym">Phaseolus multiflorus</name>
    <dbReference type="NCBI Taxonomy" id="3886"/>
    <lineage>
        <taxon>Eukaryota</taxon>
        <taxon>Viridiplantae</taxon>
        <taxon>Streptophyta</taxon>
        <taxon>Embryophyta</taxon>
        <taxon>Tracheophyta</taxon>
        <taxon>Spermatophyta</taxon>
        <taxon>Magnoliopsida</taxon>
        <taxon>eudicotyledons</taxon>
        <taxon>Gunneridae</taxon>
        <taxon>Pentapetalae</taxon>
        <taxon>rosids</taxon>
        <taxon>fabids</taxon>
        <taxon>Fabales</taxon>
        <taxon>Fabaceae</taxon>
        <taxon>Papilionoideae</taxon>
        <taxon>50 kb inversion clade</taxon>
        <taxon>NPAAA clade</taxon>
        <taxon>indigoferoid/millettioid clade</taxon>
        <taxon>Phaseoleae</taxon>
        <taxon>Phaseolus</taxon>
    </lineage>
</organism>
<gene>
    <name evidence="1" type="ORF">VNO80_22595</name>
</gene>
<reference evidence="1 2" key="1">
    <citation type="submission" date="2024-01" db="EMBL/GenBank/DDBJ databases">
        <title>The genomes of 5 underutilized Papilionoideae crops provide insights into root nodulation and disease resistanc.</title>
        <authorList>
            <person name="Jiang F."/>
        </authorList>
    </citation>
    <scope>NUCLEOTIDE SEQUENCE [LARGE SCALE GENOMIC DNA]</scope>
    <source>
        <strain evidence="1">JINMINGXINNONG_FW02</strain>
        <tissue evidence="1">Leaves</tissue>
    </source>
</reference>
<evidence type="ECO:0000313" key="2">
    <source>
        <dbReference type="Proteomes" id="UP001374584"/>
    </source>
</evidence>
<dbReference type="AlphaFoldDB" id="A0AAN9M551"/>
<dbReference type="EMBL" id="JAYMYR010000008">
    <property type="protein sequence ID" value="KAK7348046.1"/>
    <property type="molecule type" value="Genomic_DNA"/>
</dbReference>
<proteinExistence type="predicted"/>
<comment type="caution">
    <text evidence="1">The sequence shown here is derived from an EMBL/GenBank/DDBJ whole genome shotgun (WGS) entry which is preliminary data.</text>
</comment>